<dbReference type="InterPro" id="IPR013783">
    <property type="entry name" value="Ig-like_fold"/>
</dbReference>
<dbReference type="Pfam" id="PF07679">
    <property type="entry name" value="I-set"/>
    <property type="match status" value="1"/>
</dbReference>
<dbReference type="InterPro" id="IPR007110">
    <property type="entry name" value="Ig-like_dom"/>
</dbReference>
<dbReference type="InterPro" id="IPR036179">
    <property type="entry name" value="Ig-like_dom_sf"/>
</dbReference>
<comment type="caution">
    <text evidence="6">The sequence shown here is derived from an EMBL/GenBank/DDBJ whole genome shotgun (WGS) entry which is preliminary data.</text>
</comment>
<keyword evidence="3" id="KW-0393">Immunoglobulin domain</keyword>
<evidence type="ECO:0000313" key="6">
    <source>
        <dbReference type="EMBL" id="GIY32738.1"/>
    </source>
</evidence>
<keyword evidence="2" id="KW-1015">Disulfide bond</keyword>
<keyword evidence="7" id="KW-1185">Reference proteome</keyword>
<feature type="domain" description="Ig-like" evidence="5">
    <location>
        <begin position="59"/>
        <end position="110"/>
    </location>
</feature>
<organism evidence="6 7">
    <name type="scientific">Caerostris extrusa</name>
    <name type="common">Bark spider</name>
    <name type="synonym">Caerostris bankana</name>
    <dbReference type="NCBI Taxonomy" id="172846"/>
    <lineage>
        <taxon>Eukaryota</taxon>
        <taxon>Metazoa</taxon>
        <taxon>Ecdysozoa</taxon>
        <taxon>Arthropoda</taxon>
        <taxon>Chelicerata</taxon>
        <taxon>Arachnida</taxon>
        <taxon>Araneae</taxon>
        <taxon>Araneomorphae</taxon>
        <taxon>Entelegynae</taxon>
        <taxon>Araneoidea</taxon>
        <taxon>Araneidae</taxon>
        <taxon>Caerostris</taxon>
    </lineage>
</organism>
<dbReference type="GO" id="GO:0050808">
    <property type="term" value="P:synapse organization"/>
    <property type="evidence" value="ECO:0007669"/>
    <property type="project" value="TreeGrafter"/>
</dbReference>
<dbReference type="InterPro" id="IPR050958">
    <property type="entry name" value="Cell_Adh-Cytoskel_Orgn"/>
</dbReference>
<name>A0AAV4SE46_CAEEX</name>
<dbReference type="PANTHER" id="PTHR45080">
    <property type="entry name" value="CONTACTIN 5"/>
    <property type="match status" value="1"/>
</dbReference>
<accession>A0AAV4SE46</accession>
<evidence type="ECO:0000256" key="3">
    <source>
        <dbReference type="ARBA" id="ARBA00023319"/>
    </source>
</evidence>
<reference evidence="6 7" key="1">
    <citation type="submission" date="2021-06" db="EMBL/GenBank/DDBJ databases">
        <title>Caerostris extrusa draft genome.</title>
        <authorList>
            <person name="Kono N."/>
            <person name="Arakawa K."/>
        </authorList>
    </citation>
    <scope>NUCLEOTIDE SEQUENCE [LARGE SCALE GENOMIC DNA]</scope>
</reference>
<dbReference type="GO" id="GO:0005886">
    <property type="term" value="C:plasma membrane"/>
    <property type="evidence" value="ECO:0007669"/>
    <property type="project" value="TreeGrafter"/>
</dbReference>
<feature type="compositionally biased region" description="Basic and acidic residues" evidence="4">
    <location>
        <begin position="1"/>
        <end position="12"/>
    </location>
</feature>
<dbReference type="PANTHER" id="PTHR45080:SF8">
    <property type="entry name" value="IG-LIKE DOMAIN-CONTAINING PROTEIN"/>
    <property type="match status" value="1"/>
</dbReference>
<dbReference type="GO" id="GO:0043025">
    <property type="term" value="C:neuronal cell body"/>
    <property type="evidence" value="ECO:0007669"/>
    <property type="project" value="TreeGrafter"/>
</dbReference>
<protein>
    <recommendedName>
        <fullName evidence="5">Ig-like domain-containing protein</fullName>
    </recommendedName>
</protein>
<dbReference type="Gene3D" id="2.60.40.10">
    <property type="entry name" value="Immunoglobulins"/>
    <property type="match status" value="1"/>
</dbReference>
<sequence length="110" mass="12067">WMKDEMGEPECHPRRRTSALFQGAPASEGGAEGRRKYQCMVRNSIGETRIESTLVVTAPLQVTVLPQHQVLNTGEEATFTCNVTGYPVYTVAWTKDQRPVVASARAASVS</sequence>
<dbReference type="GO" id="GO:0030424">
    <property type="term" value="C:axon"/>
    <property type="evidence" value="ECO:0007669"/>
    <property type="project" value="TreeGrafter"/>
</dbReference>
<dbReference type="GO" id="GO:0008046">
    <property type="term" value="F:axon guidance receptor activity"/>
    <property type="evidence" value="ECO:0007669"/>
    <property type="project" value="TreeGrafter"/>
</dbReference>
<feature type="region of interest" description="Disordered" evidence="4">
    <location>
        <begin position="1"/>
        <end position="35"/>
    </location>
</feature>
<dbReference type="InterPro" id="IPR013098">
    <property type="entry name" value="Ig_I-set"/>
</dbReference>
<gene>
    <name evidence="6" type="primary">AVEN_75057_1</name>
    <name evidence="6" type="ORF">CEXT_79421</name>
</gene>
<evidence type="ECO:0000259" key="5">
    <source>
        <dbReference type="PROSITE" id="PS50835"/>
    </source>
</evidence>
<dbReference type="AlphaFoldDB" id="A0AAV4SE46"/>
<evidence type="ECO:0000313" key="7">
    <source>
        <dbReference type="Proteomes" id="UP001054945"/>
    </source>
</evidence>
<keyword evidence="1" id="KW-0732">Signal</keyword>
<dbReference type="SUPFAM" id="SSF48726">
    <property type="entry name" value="Immunoglobulin"/>
    <property type="match status" value="1"/>
</dbReference>
<evidence type="ECO:0000256" key="2">
    <source>
        <dbReference type="ARBA" id="ARBA00023157"/>
    </source>
</evidence>
<evidence type="ECO:0000256" key="1">
    <source>
        <dbReference type="ARBA" id="ARBA00022729"/>
    </source>
</evidence>
<proteinExistence type="predicted"/>
<dbReference type="Proteomes" id="UP001054945">
    <property type="component" value="Unassembled WGS sequence"/>
</dbReference>
<dbReference type="EMBL" id="BPLR01009538">
    <property type="protein sequence ID" value="GIY32738.1"/>
    <property type="molecule type" value="Genomic_DNA"/>
</dbReference>
<feature type="non-terminal residue" evidence="6">
    <location>
        <position position="1"/>
    </location>
</feature>
<dbReference type="PROSITE" id="PS50835">
    <property type="entry name" value="IG_LIKE"/>
    <property type="match status" value="1"/>
</dbReference>
<evidence type="ECO:0000256" key="4">
    <source>
        <dbReference type="SAM" id="MobiDB-lite"/>
    </source>
</evidence>
<dbReference type="GO" id="GO:0007156">
    <property type="term" value="P:homophilic cell adhesion via plasma membrane adhesion molecules"/>
    <property type="evidence" value="ECO:0007669"/>
    <property type="project" value="TreeGrafter"/>
</dbReference>